<keyword evidence="4" id="KW-0949">S-adenosyl-L-methionine</keyword>
<dbReference type="GO" id="GO:0005654">
    <property type="term" value="C:nucleoplasm"/>
    <property type="evidence" value="ECO:0007669"/>
    <property type="project" value="TreeGrafter"/>
</dbReference>
<evidence type="ECO:0000259" key="11">
    <source>
        <dbReference type="PROSITE" id="PS51675"/>
    </source>
</evidence>
<evidence type="ECO:0000313" key="12">
    <source>
        <dbReference type="Proteomes" id="UP000046395"/>
    </source>
</evidence>
<dbReference type="InterPro" id="IPR007356">
    <property type="entry name" value="tRNA_m1G_MeTrfase_euk"/>
</dbReference>
<dbReference type="Gene3D" id="3.40.1280.30">
    <property type="match status" value="1"/>
</dbReference>
<keyword evidence="12" id="KW-1185">Reference proteome</keyword>
<dbReference type="GO" id="GO:0032259">
    <property type="term" value="P:methylation"/>
    <property type="evidence" value="ECO:0007669"/>
    <property type="project" value="UniProtKB-KW"/>
</dbReference>
<evidence type="ECO:0000256" key="8">
    <source>
        <dbReference type="ARBA" id="ARBA00023128"/>
    </source>
</evidence>
<evidence type="ECO:0000256" key="9">
    <source>
        <dbReference type="ARBA" id="ARBA00029803"/>
    </source>
</evidence>
<feature type="coiled-coil region" evidence="10">
    <location>
        <begin position="101"/>
        <end position="128"/>
    </location>
</feature>
<dbReference type="GO" id="GO:0070131">
    <property type="term" value="P:positive regulation of mitochondrial translation"/>
    <property type="evidence" value="ECO:0007669"/>
    <property type="project" value="TreeGrafter"/>
</dbReference>
<dbReference type="Proteomes" id="UP000046395">
    <property type="component" value="Unassembled WGS sequence"/>
</dbReference>
<evidence type="ECO:0000256" key="5">
    <source>
        <dbReference type="ARBA" id="ARBA00022694"/>
    </source>
</evidence>
<dbReference type="AlphaFoldDB" id="A0A5S6Q2A9"/>
<comment type="subcellular location">
    <subcellularLocation>
        <location evidence="1">Mitochondrion</location>
    </subcellularLocation>
</comment>
<keyword evidence="8" id="KW-0496">Mitochondrion</keyword>
<dbReference type="PANTHER" id="PTHR13563:SF5">
    <property type="entry name" value="TRNA METHYLTRANSFERASE 10 HOMOLOG C"/>
    <property type="match status" value="1"/>
</dbReference>
<evidence type="ECO:0000256" key="3">
    <source>
        <dbReference type="ARBA" id="ARBA00022679"/>
    </source>
</evidence>
<dbReference type="PANTHER" id="PTHR13563">
    <property type="entry name" value="TRNA (GUANINE-9-) METHYLTRANSFERASE"/>
    <property type="match status" value="1"/>
</dbReference>
<dbReference type="CDD" id="cd18102">
    <property type="entry name" value="Trm10_MRRP1"/>
    <property type="match status" value="1"/>
</dbReference>
<reference evidence="13 14" key="3">
    <citation type="submission" date="2019-12" db="UniProtKB">
        <authorList>
            <consortium name="WormBaseParasite"/>
        </authorList>
    </citation>
    <scope>IDENTIFICATION</scope>
</reference>
<keyword evidence="6" id="KW-0809">Transit peptide</keyword>
<reference evidence="12" key="2">
    <citation type="submission" date="2014-03" db="EMBL/GenBank/DDBJ databases">
        <title>The whipworm genome and dual-species transcriptomics of an intimate host-pathogen interaction.</title>
        <authorList>
            <person name="Foth B.J."/>
            <person name="Tsai I.J."/>
            <person name="Reid A.J."/>
            <person name="Bancroft A.J."/>
            <person name="Nichol S."/>
            <person name="Tracey A."/>
            <person name="Holroyd N."/>
            <person name="Cotton J.A."/>
            <person name="Stanley E.J."/>
            <person name="Zarowiecki M."/>
            <person name="Liu J.Z."/>
            <person name="Huckvale T."/>
            <person name="Cooper P.J."/>
            <person name="Grencis R.K."/>
            <person name="Berriman M."/>
        </authorList>
    </citation>
    <scope>NUCLEOTIDE SEQUENCE [LARGE SCALE GENOMIC DNA]</scope>
    <source>
        <strain evidence="12">Edinburgh</strain>
    </source>
</reference>
<evidence type="ECO:0000256" key="10">
    <source>
        <dbReference type="SAM" id="Coils"/>
    </source>
</evidence>
<dbReference type="WBParaSite" id="TMUE_3000013793.1">
    <property type="protein sequence ID" value="TMUE_3000013793.1"/>
    <property type="gene ID" value="WBGene00287513"/>
</dbReference>
<evidence type="ECO:0000256" key="4">
    <source>
        <dbReference type="ARBA" id="ARBA00022691"/>
    </source>
</evidence>
<dbReference type="PROSITE" id="PS51675">
    <property type="entry name" value="SAM_MT_TRM10"/>
    <property type="match status" value="1"/>
</dbReference>
<keyword evidence="2" id="KW-0489">Methyltransferase</keyword>
<dbReference type="InterPro" id="IPR025812">
    <property type="entry name" value="Trm10_C_MTase_dom"/>
</dbReference>
<keyword evidence="3" id="KW-0808">Transferase</keyword>
<evidence type="ECO:0000256" key="1">
    <source>
        <dbReference type="ARBA" id="ARBA00004173"/>
    </source>
</evidence>
<evidence type="ECO:0000313" key="14">
    <source>
        <dbReference type="WBParaSite" id="TMUE_3000013793.1"/>
    </source>
</evidence>
<keyword evidence="5" id="KW-0819">tRNA processing</keyword>
<dbReference type="STRING" id="70415.A0A5S6Q2A9"/>
<reference evidence="12" key="1">
    <citation type="submission" date="2013-11" db="EMBL/GenBank/DDBJ databases">
        <authorList>
            <person name="Aslett M."/>
        </authorList>
    </citation>
    <scope>NUCLEOTIDE SEQUENCE [LARGE SCALE GENOMIC DNA]</scope>
    <source>
        <strain evidence="12">Edinburgh</strain>
    </source>
</reference>
<evidence type="ECO:0000256" key="6">
    <source>
        <dbReference type="ARBA" id="ARBA00022946"/>
    </source>
</evidence>
<dbReference type="GO" id="GO:0008168">
    <property type="term" value="F:methyltransferase activity"/>
    <property type="evidence" value="ECO:0007669"/>
    <property type="project" value="UniProtKB-KW"/>
</dbReference>
<sequence>MFKSLHRIVSSGCLSARLLCSASSSVATNPFETEDIKKWRAQLNHSEATLLEKIISEFELYKYLDSLLPSHLTVKEAEKLLMLDGKAQRLKFLAYLGKRERLEASERKDRLERAKRGEERKAEILAERMANPHLVYALGSNTISRRIIDSTMNKIDEARLAFVQMYGQPLVLDLSPMKELSPIETDLTWSQLRECYFVNRTHLVPFNLHFTDCDTTLRTWSDAERYFCGGLHKYMLEWHERSFCDLFPRERLVYLSPDSRHMLTSVEPDKIYVIGAMVDRPNRTNWTLGKAKQLNIPTAKLPLDKYVKWHSGTKSLTLNQVVAILLDVVQSGGDWNSAIVRNVPKRKLVPKNSECSKHIRQERFNRMKYLLSMVD</sequence>
<evidence type="ECO:0000313" key="13">
    <source>
        <dbReference type="WBParaSite" id="TMUE_0000001279.1"/>
    </source>
</evidence>
<accession>A0A5S6Q2A9</accession>
<dbReference type="GO" id="GO:0005739">
    <property type="term" value="C:mitochondrion"/>
    <property type="evidence" value="ECO:0007669"/>
    <property type="project" value="UniProtKB-SubCell"/>
</dbReference>
<dbReference type="GO" id="GO:0000049">
    <property type="term" value="F:tRNA binding"/>
    <property type="evidence" value="ECO:0007669"/>
    <property type="project" value="TreeGrafter"/>
</dbReference>
<proteinExistence type="predicted"/>
<keyword evidence="7 10" id="KW-0175">Coiled coil</keyword>
<feature type="domain" description="SAM-dependent MTase TRM10-type" evidence="11">
    <location>
        <begin position="151"/>
        <end position="350"/>
    </location>
</feature>
<dbReference type="WBParaSite" id="TMUE_0000001279.1">
    <property type="protein sequence ID" value="TMUE_0000001279.1"/>
    <property type="gene ID" value="WBGene00297181"/>
</dbReference>
<dbReference type="InterPro" id="IPR038459">
    <property type="entry name" value="MT_TRM10-typ_sf"/>
</dbReference>
<evidence type="ECO:0000256" key="7">
    <source>
        <dbReference type="ARBA" id="ARBA00023054"/>
    </source>
</evidence>
<protein>
    <recommendedName>
        <fullName evidence="9">RNA (guanine-9-)-methyltransferase domain-containing protein 1</fullName>
    </recommendedName>
</protein>
<dbReference type="GO" id="GO:0097745">
    <property type="term" value="P:mitochondrial tRNA 5'-end processing"/>
    <property type="evidence" value="ECO:0007669"/>
    <property type="project" value="TreeGrafter"/>
</dbReference>
<name>A0A5S6Q2A9_TRIMR</name>
<evidence type="ECO:0000256" key="2">
    <source>
        <dbReference type="ARBA" id="ARBA00022603"/>
    </source>
</evidence>
<dbReference type="InterPro" id="IPR028564">
    <property type="entry name" value="MT_TRM10-typ"/>
</dbReference>
<organism evidence="12 13">
    <name type="scientific">Trichuris muris</name>
    <name type="common">Mouse whipworm</name>
    <dbReference type="NCBI Taxonomy" id="70415"/>
    <lineage>
        <taxon>Eukaryota</taxon>
        <taxon>Metazoa</taxon>
        <taxon>Ecdysozoa</taxon>
        <taxon>Nematoda</taxon>
        <taxon>Enoplea</taxon>
        <taxon>Dorylaimia</taxon>
        <taxon>Trichinellida</taxon>
        <taxon>Trichuridae</taxon>
        <taxon>Trichuris</taxon>
    </lineage>
</organism>